<dbReference type="InterPro" id="IPR013249">
    <property type="entry name" value="RNA_pol_sigma70_r4_t2"/>
</dbReference>
<feature type="domain" description="RNA polymerase sigma factor 70 region 4 type 2" evidence="6">
    <location>
        <begin position="131"/>
        <end position="179"/>
    </location>
</feature>
<gene>
    <name evidence="7" type="primary">rpoE</name>
    <name evidence="7" type="ordered locus">AMED_6530</name>
</gene>
<evidence type="ECO:0000313" key="8">
    <source>
        <dbReference type="Proteomes" id="UP000000328"/>
    </source>
</evidence>
<dbReference type="GO" id="GO:0003677">
    <property type="term" value="F:DNA binding"/>
    <property type="evidence" value="ECO:0007669"/>
    <property type="project" value="InterPro"/>
</dbReference>
<dbReference type="RefSeq" id="WP_013228310.1">
    <property type="nucleotide sequence ID" value="NC_014318.1"/>
</dbReference>
<sequence length="190" mass="21027">MNSCRDRDDERITALALAAARGDQRAYADWVRSTQADVWRFVAHLTDPVVADDLTQETYARAVTSLSRFAGRSSSRTWLLSIARRAVVDHFRARSARPQLSGQDWTAAAEEQSARSRAAASGFEEVVEVGVLLRDLDEERREALVLTQLLGHTYAEAAEICGCPVGTVRSRVARAREDLLAARDERGNVV</sequence>
<dbReference type="Proteomes" id="UP000000328">
    <property type="component" value="Chromosome"/>
</dbReference>
<dbReference type="NCBIfam" id="TIGR02937">
    <property type="entry name" value="sigma70-ECF"/>
    <property type="match status" value="1"/>
</dbReference>
<dbReference type="InterPro" id="IPR014284">
    <property type="entry name" value="RNA_pol_sigma-70_dom"/>
</dbReference>
<dbReference type="CDD" id="cd06171">
    <property type="entry name" value="Sigma70_r4"/>
    <property type="match status" value="1"/>
</dbReference>
<comment type="similarity">
    <text evidence="1">Belongs to the sigma-70 factor family. ECF subfamily.</text>
</comment>
<dbReference type="KEGG" id="amd:AMED_6530"/>
<keyword evidence="2" id="KW-0805">Transcription regulation</keyword>
<dbReference type="InterPro" id="IPR036388">
    <property type="entry name" value="WH-like_DNA-bd_sf"/>
</dbReference>
<dbReference type="PATRIC" id="fig|749927.5.peg.6792"/>
<dbReference type="InterPro" id="IPR013324">
    <property type="entry name" value="RNA_pol_sigma_r3/r4-like"/>
</dbReference>
<dbReference type="SUPFAM" id="SSF88659">
    <property type="entry name" value="Sigma3 and sigma4 domains of RNA polymerase sigma factors"/>
    <property type="match status" value="1"/>
</dbReference>
<accession>A0A0H3DC52</accession>
<dbReference type="eggNOG" id="COG1595">
    <property type="taxonomic scope" value="Bacteria"/>
</dbReference>
<evidence type="ECO:0000256" key="1">
    <source>
        <dbReference type="ARBA" id="ARBA00010641"/>
    </source>
</evidence>
<feature type="domain" description="RNA polymerase sigma-70 region 2" evidence="5">
    <location>
        <begin position="31"/>
        <end position="95"/>
    </location>
</feature>
<evidence type="ECO:0000259" key="6">
    <source>
        <dbReference type="Pfam" id="PF08281"/>
    </source>
</evidence>
<keyword evidence="3" id="KW-0731">Sigma factor</keyword>
<keyword evidence="4" id="KW-0804">Transcription</keyword>
<evidence type="ECO:0000256" key="2">
    <source>
        <dbReference type="ARBA" id="ARBA00023015"/>
    </source>
</evidence>
<dbReference type="AlphaFoldDB" id="A0A0H3DC52"/>
<dbReference type="HOGENOM" id="CLU_047691_3_5_11"/>
<protein>
    <submittedName>
        <fullName evidence="7">RNA polymerase sigma-70 factor, ECF subfamily</fullName>
    </submittedName>
</protein>
<evidence type="ECO:0000256" key="4">
    <source>
        <dbReference type="ARBA" id="ARBA00023163"/>
    </source>
</evidence>
<evidence type="ECO:0000259" key="5">
    <source>
        <dbReference type="Pfam" id="PF04542"/>
    </source>
</evidence>
<dbReference type="Gene3D" id="1.10.10.10">
    <property type="entry name" value="Winged helix-like DNA-binding domain superfamily/Winged helix DNA-binding domain"/>
    <property type="match status" value="1"/>
</dbReference>
<evidence type="ECO:0000256" key="3">
    <source>
        <dbReference type="ARBA" id="ARBA00023082"/>
    </source>
</evidence>
<dbReference type="GO" id="GO:0016987">
    <property type="term" value="F:sigma factor activity"/>
    <property type="evidence" value="ECO:0007669"/>
    <property type="project" value="UniProtKB-KW"/>
</dbReference>
<dbReference type="Gene3D" id="1.10.1740.10">
    <property type="match status" value="1"/>
</dbReference>
<dbReference type="Pfam" id="PF08281">
    <property type="entry name" value="Sigma70_r4_2"/>
    <property type="match status" value="1"/>
</dbReference>
<dbReference type="PANTHER" id="PTHR43133:SF61">
    <property type="entry name" value="ECF RNA POLYMERASE SIGMA FACTOR SIGC"/>
    <property type="match status" value="1"/>
</dbReference>
<proteinExistence type="inferred from homology"/>
<dbReference type="Pfam" id="PF04542">
    <property type="entry name" value="Sigma70_r2"/>
    <property type="match status" value="1"/>
</dbReference>
<dbReference type="SUPFAM" id="SSF88946">
    <property type="entry name" value="Sigma2 domain of RNA polymerase sigma factors"/>
    <property type="match status" value="1"/>
</dbReference>
<dbReference type="InterPro" id="IPR007627">
    <property type="entry name" value="RNA_pol_sigma70_r2"/>
</dbReference>
<dbReference type="EMBL" id="CP002000">
    <property type="protein sequence ID" value="ADJ48261.1"/>
    <property type="molecule type" value="Genomic_DNA"/>
</dbReference>
<dbReference type="GeneID" id="92874183"/>
<dbReference type="OrthoDB" id="3821507at2"/>
<dbReference type="GO" id="GO:0006352">
    <property type="term" value="P:DNA-templated transcription initiation"/>
    <property type="evidence" value="ECO:0007669"/>
    <property type="project" value="InterPro"/>
</dbReference>
<evidence type="ECO:0000313" key="7">
    <source>
        <dbReference type="EMBL" id="ADJ48261.1"/>
    </source>
</evidence>
<reference evidence="7 8" key="1">
    <citation type="journal article" date="2010" name="Cell Res.">
        <title>Complete genome sequence of the rifamycin SV-producing Amycolatopsis mediterranei U32 revealed its genetic characteristics in phylogeny and metabolism.</title>
        <authorList>
            <person name="Zhao W."/>
            <person name="Zhong Y."/>
            <person name="Yuan H."/>
            <person name="Wang J."/>
            <person name="Zheng H."/>
            <person name="Wang Y."/>
            <person name="Cen X."/>
            <person name="Xu F."/>
            <person name="Bai J."/>
            <person name="Han X."/>
            <person name="Lu G."/>
            <person name="Zhu Y."/>
            <person name="Shao Z."/>
            <person name="Yan H."/>
            <person name="Li C."/>
            <person name="Peng N."/>
            <person name="Zhang Z."/>
            <person name="Zhang Y."/>
            <person name="Lin W."/>
            <person name="Fan Y."/>
            <person name="Qin Z."/>
            <person name="Hu Y."/>
            <person name="Zhu B."/>
            <person name="Wang S."/>
            <person name="Ding X."/>
            <person name="Zhao G.P."/>
        </authorList>
    </citation>
    <scope>NUCLEOTIDE SEQUENCE [LARGE SCALE GENOMIC DNA]</scope>
    <source>
        <strain evidence="8">U-32</strain>
    </source>
</reference>
<dbReference type="InterPro" id="IPR013325">
    <property type="entry name" value="RNA_pol_sigma_r2"/>
</dbReference>
<organism evidence="7 8">
    <name type="scientific">Amycolatopsis mediterranei (strain U-32)</name>
    <dbReference type="NCBI Taxonomy" id="749927"/>
    <lineage>
        <taxon>Bacteria</taxon>
        <taxon>Bacillati</taxon>
        <taxon>Actinomycetota</taxon>
        <taxon>Actinomycetes</taxon>
        <taxon>Pseudonocardiales</taxon>
        <taxon>Pseudonocardiaceae</taxon>
        <taxon>Amycolatopsis</taxon>
    </lineage>
</organism>
<dbReference type="PANTHER" id="PTHR43133">
    <property type="entry name" value="RNA POLYMERASE ECF-TYPE SIGMA FACTO"/>
    <property type="match status" value="1"/>
</dbReference>
<name>A0A0H3DC52_AMYMU</name>
<dbReference type="InterPro" id="IPR039425">
    <property type="entry name" value="RNA_pol_sigma-70-like"/>
</dbReference>